<keyword evidence="1" id="KW-0597">Phosphoprotein</keyword>
<dbReference type="SMART" id="SM00448">
    <property type="entry name" value="REC"/>
    <property type="match status" value="2"/>
</dbReference>
<dbReference type="Gene3D" id="3.30.70.270">
    <property type="match status" value="1"/>
</dbReference>
<dbReference type="InterPro" id="IPR000160">
    <property type="entry name" value="GGDEF_dom"/>
</dbReference>
<dbReference type="NCBIfam" id="TIGR00254">
    <property type="entry name" value="GGDEF"/>
    <property type="match status" value="1"/>
</dbReference>
<organism evidence="4 5">
    <name type="scientific">Salipaludibacillus agaradhaerens</name>
    <name type="common">Bacillus agaradhaerens</name>
    <dbReference type="NCBI Taxonomy" id="76935"/>
    <lineage>
        <taxon>Bacteria</taxon>
        <taxon>Bacillati</taxon>
        <taxon>Bacillota</taxon>
        <taxon>Bacilli</taxon>
        <taxon>Bacillales</taxon>
        <taxon>Bacillaceae</taxon>
    </lineage>
</organism>
<dbReference type="RefSeq" id="WP_257823059.1">
    <property type="nucleotide sequence ID" value="NZ_JABXYM010000002.1"/>
</dbReference>
<dbReference type="Pfam" id="PF00072">
    <property type="entry name" value="Response_reg"/>
    <property type="match status" value="2"/>
</dbReference>
<dbReference type="AlphaFoldDB" id="A0A9Q4B645"/>
<feature type="domain" description="Response regulatory" evidence="2">
    <location>
        <begin position="113"/>
        <end position="229"/>
    </location>
</feature>
<reference evidence="4" key="1">
    <citation type="submission" date="2020-06" db="EMBL/GenBank/DDBJ databases">
        <title>Insight into the genomes of haloalkaliphilic bacilli from Kenyan soda lakes.</title>
        <authorList>
            <person name="Mwirichia R."/>
            <person name="Villamizar G.C."/>
            <person name="Poehlein A."/>
            <person name="Mugweru J."/>
            <person name="Kipnyargis A."/>
            <person name="Kiplimo D."/>
            <person name="Orwa P."/>
            <person name="Daniel R."/>
        </authorList>
    </citation>
    <scope>NUCLEOTIDE SEQUENCE</scope>
    <source>
        <strain evidence="4">B1096_S55</strain>
    </source>
</reference>
<feature type="modified residue" description="4-aspartylphosphate" evidence="1">
    <location>
        <position position="473"/>
    </location>
</feature>
<evidence type="ECO:0000313" key="5">
    <source>
        <dbReference type="Proteomes" id="UP001057753"/>
    </source>
</evidence>
<dbReference type="EMBL" id="JABXYM010000002">
    <property type="protein sequence ID" value="MCR6098667.1"/>
    <property type="molecule type" value="Genomic_DNA"/>
</dbReference>
<feature type="domain" description="Response regulatory" evidence="2">
    <location>
        <begin position="416"/>
        <end position="540"/>
    </location>
</feature>
<dbReference type="SMART" id="SM00267">
    <property type="entry name" value="GGDEF"/>
    <property type="match status" value="1"/>
</dbReference>
<dbReference type="PANTHER" id="PTHR45138:SF9">
    <property type="entry name" value="DIGUANYLATE CYCLASE DGCM-RELATED"/>
    <property type="match status" value="1"/>
</dbReference>
<comment type="caution">
    <text evidence="4">The sequence shown here is derived from an EMBL/GenBank/DDBJ whole genome shotgun (WGS) entry which is preliminary data.</text>
</comment>
<dbReference type="PROSITE" id="PS50887">
    <property type="entry name" value="GGDEF"/>
    <property type="match status" value="1"/>
</dbReference>
<evidence type="ECO:0000259" key="2">
    <source>
        <dbReference type="PROSITE" id="PS50110"/>
    </source>
</evidence>
<dbReference type="Pfam" id="PF00990">
    <property type="entry name" value="GGDEF"/>
    <property type="match status" value="1"/>
</dbReference>
<dbReference type="InterPro" id="IPR001789">
    <property type="entry name" value="Sig_transdc_resp-reg_receiver"/>
</dbReference>
<dbReference type="CDD" id="cd01949">
    <property type="entry name" value="GGDEF"/>
    <property type="match status" value="1"/>
</dbReference>
<gene>
    <name evidence="4" type="ORF">HXA33_19340</name>
</gene>
<dbReference type="PROSITE" id="PS50110">
    <property type="entry name" value="RESPONSE_REGULATORY"/>
    <property type="match status" value="2"/>
</dbReference>
<dbReference type="InterPro" id="IPR029787">
    <property type="entry name" value="Nucleotide_cyclase"/>
</dbReference>
<protein>
    <submittedName>
        <fullName evidence="4">Response regulator</fullName>
    </submittedName>
</protein>
<evidence type="ECO:0000259" key="3">
    <source>
        <dbReference type="PROSITE" id="PS50887"/>
    </source>
</evidence>
<dbReference type="InterPro" id="IPR043128">
    <property type="entry name" value="Rev_trsase/Diguanyl_cyclase"/>
</dbReference>
<evidence type="ECO:0000256" key="1">
    <source>
        <dbReference type="PROSITE-ProRule" id="PRU00169"/>
    </source>
</evidence>
<evidence type="ECO:0000313" key="4">
    <source>
        <dbReference type="EMBL" id="MCR6098667.1"/>
    </source>
</evidence>
<dbReference type="InterPro" id="IPR050469">
    <property type="entry name" value="Diguanylate_Cyclase"/>
</dbReference>
<dbReference type="FunFam" id="3.30.70.270:FF:000001">
    <property type="entry name" value="Diguanylate cyclase domain protein"/>
    <property type="match status" value="1"/>
</dbReference>
<dbReference type="InterPro" id="IPR011006">
    <property type="entry name" value="CheY-like_superfamily"/>
</dbReference>
<dbReference type="SUPFAM" id="SSF52172">
    <property type="entry name" value="CheY-like"/>
    <property type="match status" value="2"/>
</dbReference>
<keyword evidence="5" id="KW-1185">Reference proteome</keyword>
<feature type="modified residue" description="4-aspartylphosphate" evidence="1">
    <location>
        <position position="162"/>
    </location>
</feature>
<sequence>MKKYQQMMYDRIKKTVGNWRNKGNVHEYEVYHLLHSIKGTAGTIGMDKLSEEAEALLDYTDVESEKLWGKTEWLPFVERIESAFEPSLFQDKTDEIKQTINFETPVSQPDVPFILIVDDDVEFVTHTKTFVEREGFQVVIALTGEKGLELFYQVKPSLIILDQALPDIDGIELLKQIFVKAQKDVVPIVMVGTSDCEENRIKAYEMGATDFIAKPLNMNVLIPFLHNRIRHRKHMLKQIGEDELTGAYNRKYLERELSSQLVMLKKDDRMAALSFIIVDIDHFKSVNDRFGHPKGDEVLKEFVHTFMKIKAPMDTISRYGGEEFAIVMPDTSKTEAFERIKAWRESFSNVTFNAGDNTFNVMFSAGIKEVTVNDDHLNRIIEQADKALYHAKETGRNKTQFYEEALEYTGLKDFVTIIIVDDDEVVRQMMTHHFNKRGEVAGRPVKVRTFPDGVAFLEGSWYQTDQQFMILLDGRMPKMDGIEVLQKLRETYGNKNIVISMLTARKGEVEVARALNLGADDYMVKPFNANEVAARIDRLLERMFN</sequence>
<dbReference type="GO" id="GO:0052621">
    <property type="term" value="F:diguanylate cyclase activity"/>
    <property type="evidence" value="ECO:0007669"/>
    <property type="project" value="TreeGrafter"/>
</dbReference>
<accession>A0A9Q4B645</accession>
<proteinExistence type="predicted"/>
<dbReference type="PANTHER" id="PTHR45138">
    <property type="entry name" value="REGULATORY COMPONENTS OF SENSORY TRANSDUCTION SYSTEM"/>
    <property type="match status" value="1"/>
</dbReference>
<name>A0A9Q4B645_SALAG</name>
<dbReference type="InterPro" id="IPR036641">
    <property type="entry name" value="HPT_dom_sf"/>
</dbReference>
<feature type="domain" description="GGDEF" evidence="3">
    <location>
        <begin position="271"/>
        <end position="404"/>
    </location>
</feature>
<dbReference type="Gene3D" id="3.40.50.2300">
    <property type="match status" value="2"/>
</dbReference>
<dbReference type="GO" id="GO:0000160">
    <property type="term" value="P:phosphorelay signal transduction system"/>
    <property type="evidence" value="ECO:0007669"/>
    <property type="project" value="InterPro"/>
</dbReference>
<dbReference type="SUPFAM" id="SSF55073">
    <property type="entry name" value="Nucleotide cyclase"/>
    <property type="match status" value="1"/>
</dbReference>
<dbReference type="CDD" id="cd17574">
    <property type="entry name" value="REC_OmpR"/>
    <property type="match status" value="2"/>
</dbReference>
<dbReference type="Proteomes" id="UP001057753">
    <property type="component" value="Unassembled WGS sequence"/>
</dbReference>
<dbReference type="SUPFAM" id="SSF47226">
    <property type="entry name" value="Histidine-containing phosphotransfer domain, HPT domain"/>
    <property type="match status" value="1"/>
</dbReference>